<name>A0A9N9DR81_9GLOM</name>
<gene>
    <name evidence="3" type="ORF">AMORRO_LOCUS9729</name>
</gene>
<feature type="compositionally biased region" description="Polar residues" evidence="2">
    <location>
        <begin position="57"/>
        <end position="67"/>
    </location>
</feature>
<protein>
    <submittedName>
        <fullName evidence="3">17836_t:CDS:1</fullName>
    </submittedName>
</protein>
<sequence length="498" mass="57422">MVSRQDSVDPINMHEEQGDISDMSLVTQENTGVGSSQQPDLEDVNHQAISLLLPQDSFDSSQSTIKEQTSKDSFTDRDGSDEEISSVPRVSNMIDDKILESTVERTDDNADEQTLLGRQGKVSENGSRNNKHENQIGEVSLMESEMDNIINKYRRKMEQVLNTSHSEFDTQVDKTFDDMENDVDKIELNIIIRLVDEQLKEVVQTCSNHFIEIERNLISEIERLKEREPKIKRDIDIAVEKKVNKTLEHDKITQVMSGIESLITTKMNECIKDVGKKIDQVEEKLQALEIASPEDNNTTEIITGMECKVNNWHNDFDKRITSIEEAGSSIERKSSGIEAMLMSLQESIAHLKESLRSLVEHQVERLMNVEVEKSNKRVNEVFDKIEEVEKETYLLREDVEKIKFEKKQDNIGDKFKVHDKKIASVREELKKLENKCKELESQYMKVLETRASTEENVYSVEQRLRDEINESSNEIVKRLEEDRAAKWKQIVDAVKDEA</sequence>
<keyword evidence="1" id="KW-0175">Coiled coil</keyword>
<dbReference type="OrthoDB" id="2381856at2759"/>
<feature type="coiled-coil region" evidence="1">
    <location>
        <begin position="415"/>
        <end position="456"/>
    </location>
</feature>
<feature type="compositionally biased region" description="Polar residues" evidence="2">
    <location>
        <begin position="24"/>
        <end position="39"/>
    </location>
</feature>
<dbReference type="Proteomes" id="UP000789342">
    <property type="component" value="Unassembled WGS sequence"/>
</dbReference>
<organism evidence="3 4">
    <name type="scientific">Acaulospora morrowiae</name>
    <dbReference type="NCBI Taxonomy" id="94023"/>
    <lineage>
        <taxon>Eukaryota</taxon>
        <taxon>Fungi</taxon>
        <taxon>Fungi incertae sedis</taxon>
        <taxon>Mucoromycota</taxon>
        <taxon>Glomeromycotina</taxon>
        <taxon>Glomeromycetes</taxon>
        <taxon>Diversisporales</taxon>
        <taxon>Acaulosporaceae</taxon>
        <taxon>Acaulospora</taxon>
    </lineage>
</organism>
<feature type="compositionally biased region" description="Basic and acidic residues" evidence="2">
    <location>
        <begin position="94"/>
        <end position="108"/>
    </location>
</feature>
<proteinExistence type="predicted"/>
<reference evidence="3" key="1">
    <citation type="submission" date="2021-06" db="EMBL/GenBank/DDBJ databases">
        <authorList>
            <person name="Kallberg Y."/>
            <person name="Tangrot J."/>
            <person name="Rosling A."/>
        </authorList>
    </citation>
    <scope>NUCLEOTIDE SEQUENCE</scope>
    <source>
        <strain evidence="3">CL551</strain>
    </source>
</reference>
<keyword evidence="4" id="KW-1185">Reference proteome</keyword>
<feature type="compositionally biased region" description="Basic and acidic residues" evidence="2">
    <location>
        <begin position="68"/>
        <end position="78"/>
    </location>
</feature>
<evidence type="ECO:0000313" key="3">
    <source>
        <dbReference type="EMBL" id="CAG8645857.1"/>
    </source>
</evidence>
<accession>A0A9N9DR81</accession>
<evidence type="ECO:0000256" key="1">
    <source>
        <dbReference type="SAM" id="Coils"/>
    </source>
</evidence>
<dbReference type="EMBL" id="CAJVPV010009871">
    <property type="protein sequence ID" value="CAG8645857.1"/>
    <property type="molecule type" value="Genomic_DNA"/>
</dbReference>
<evidence type="ECO:0000313" key="4">
    <source>
        <dbReference type="Proteomes" id="UP000789342"/>
    </source>
</evidence>
<evidence type="ECO:0000256" key="2">
    <source>
        <dbReference type="SAM" id="MobiDB-lite"/>
    </source>
</evidence>
<comment type="caution">
    <text evidence="3">The sequence shown here is derived from an EMBL/GenBank/DDBJ whole genome shotgun (WGS) entry which is preliminary data.</text>
</comment>
<feature type="non-terminal residue" evidence="3">
    <location>
        <position position="498"/>
    </location>
</feature>
<feature type="region of interest" description="Disordered" evidence="2">
    <location>
        <begin position="1"/>
        <end position="131"/>
    </location>
</feature>
<dbReference type="AlphaFoldDB" id="A0A9N9DR81"/>